<reference evidence="3" key="1">
    <citation type="journal article" date="2006" name="Science">
        <title>Ancient noncoding elements conserved in the human genome.</title>
        <authorList>
            <person name="Venkatesh B."/>
            <person name="Kirkness E.F."/>
            <person name="Loh Y.H."/>
            <person name="Halpern A.L."/>
            <person name="Lee A.P."/>
            <person name="Johnson J."/>
            <person name="Dandona N."/>
            <person name="Viswanathan L.D."/>
            <person name="Tay A."/>
            <person name="Venter J.C."/>
            <person name="Strausberg R.L."/>
            <person name="Brenner S."/>
        </authorList>
    </citation>
    <scope>NUCLEOTIDE SEQUENCE [LARGE SCALE GENOMIC DNA]</scope>
</reference>
<accession>A0A4W3IC01</accession>
<feature type="domain" description="Transglutaminase-like" evidence="1">
    <location>
        <begin position="72"/>
        <end position="140"/>
    </location>
</feature>
<reference evidence="2" key="5">
    <citation type="submission" date="2025-09" db="UniProtKB">
        <authorList>
            <consortium name="Ensembl"/>
        </authorList>
    </citation>
    <scope>IDENTIFICATION</scope>
</reference>
<dbReference type="SUPFAM" id="SSF54001">
    <property type="entry name" value="Cysteine proteinases"/>
    <property type="match status" value="1"/>
</dbReference>
<dbReference type="GO" id="GO:0007528">
    <property type="term" value="P:neuromuscular junction development"/>
    <property type="evidence" value="ECO:0007669"/>
    <property type="project" value="TreeGrafter"/>
</dbReference>
<organism evidence="2 3">
    <name type="scientific">Callorhinchus milii</name>
    <name type="common">Ghost shark</name>
    <dbReference type="NCBI Taxonomy" id="7868"/>
    <lineage>
        <taxon>Eukaryota</taxon>
        <taxon>Metazoa</taxon>
        <taxon>Chordata</taxon>
        <taxon>Craniata</taxon>
        <taxon>Vertebrata</taxon>
        <taxon>Chondrichthyes</taxon>
        <taxon>Holocephali</taxon>
        <taxon>Chimaeriformes</taxon>
        <taxon>Callorhinchidae</taxon>
        <taxon>Callorhinchus</taxon>
    </lineage>
</organism>
<keyword evidence="3" id="KW-1185">Reference proteome</keyword>
<evidence type="ECO:0000313" key="2">
    <source>
        <dbReference type="Ensembl" id="ENSCMIP00000026252.1"/>
    </source>
</evidence>
<proteinExistence type="predicted"/>
<reference evidence="3" key="2">
    <citation type="journal article" date="2007" name="PLoS Biol.">
        <title>Survey sequencing and comparative analysis of the elephant shark (Callorhinchus milii) genome.</title>
        <authorList>
            <person name="Venkatesh B."/>
            <person name="Kirkness E.F."/>
            <person name="Loh Y.H."/>
            <person name="Halpern A.L."/>
            <person name="Lee A.P."/>
            <person name="Johnson J."/>
            <person name="Dandona N."/>
            <person name="Viswanathan L.D."/>
            <person name="Tay A."/>
            <person name="Venter J.C."/>
            <person name="Strausberg R.L."/>
            <person name="Brenner S."/>
        </authorList>
    </citation>
    <scope>NUCLEOTIDE SEQUENCE [LARGE SCALE GENOMIC DNA]</scope>
</reference>
<dbReference type="GO" id="GO:0007517">
    <property type="term" value="P:muscle organ development"/>
    <property type="evidence" value="ECO:0007669"/>
    <property type="project" value="TreeGrafter"/>
</dbReference>
<dbReference type="InterPro" id="IPR002931">
    <property type="entry name" value="Transglutaminase-like"/>
</dbReference>
<dbReference type="Pfam" id="PF23265">
    <property type="entry name" value="Ig-like_KY"/>
    <property type="match status" value="2"/>
</dbReference>
<dbReference type="PANTHER" id="PTHR46333:SF3">
    <property type="entry name" value="KYPHOSCOLIOSIS PEPTIDASE"/>
    <property type="match status" value="1"/>
</dbReference>
<dbReference type="GeneTree" id="ENSGT00390000002887"/>
<reference evidence="3" key="3">
    <citation type="journal article" date="2014" name="Nature">
        <title>Elephant shark genome provides unique insights into gnathostome evolution.</title>
        <authorList>
            <consortium name="International Elephant Shark Genome Sequencing Consortium"/>
            <person name="Venkatesh B."/>
            <person name="Lee A.P."/>
            <person name="Ravi V."/>
            <person name="Maurya A.K."/>
            <person name="Lian M.M."/>
            <person name="Swann J.B."/>
            <person name="Ohta Y."/>
            <person name="Flajnik M.F."/>
            <person name="Sutoh Y."/>
            <person name="Kasahara M."/>
            <person name="Hoon S."/>
            <person name="Gangu V."/>
            <person name="Roy S.W."/>
            <person name="Irimia M."/>
            <person name="Korzh V."/>
            <person name="Kondrychyn I."/>
            <person name="Lim Z.W."/>
            <person name="Tay B.H."/>
            <person name="Tohari S."/>
            <person name="Kong K.W."/>
            <person name="Ho S."/>
            <person name="Lorente-Galdos B."/>
            <person name="Quilez J."/>
            <person name="Marques-Bonet T."/>
            <person name="Raney B.J."/>
            <person name="Ingham P.W."/>
            <person name="Tay A."/>
            <person name="Hillier L.W."/>
            <person name="Minx P."/>
            <person name="Boehm T."/>
            <person name="Wilson R.K."/>
            <person name="Brenner S."/>
            <person name="Warren W.C."/>
        </authorList>
    </citation>
    <scope>NUCLEOTIDE SEQUENCE [LARGE SCALE GENOMIC DNA]</scope>
</reference>
<dbReference type="InterPro" id="IPR056564">
    <property type="entry name" value="Ig-like_KY"/>
</dbReference>
<evidence type="ECO:0000313" key="3">
    <source>
        <dbReference type="Proteomes" id="UP000314986"/>
    </source>
</evidence>
<reference evidence="2" key="4">
    <citation type="submission" date="2025-08" db="UniProtKB">
        <authorList>
            <consortium name="Ensembl"/>
        </authorList>
    </citation>
    <scope>IDENTIFICATION</scope>
</reference>
<dbReference type="InterPro" id="IPR038765">
    <property type="entry name" value="Papain-like_cys_pep_sf"/>
</dbReference>
<dbReference type="AlphaFoldDB" id="A0A4W3IC01"/>
<dbReference type="Ensembl" id="ENSCMIT00000026680.1">
    <property type="protein sequence ID" value="ENSCMIP00000026252.1"/>
    <property type="gene ID" value="ENSCMIG00000011519.1"/>
</dbReference>
<evidence type="ECO:0000259" key="1">
    <source>
        <dbReference type="SMART" id="SM00460"/>
    </source>
</evidence>
<dbReference type="Pfam" id="PF01841">
    <property type="entry name" value="Transglut_core"/>
    <property type="match status" value="1"/>
</dbReference>
<dbReference type="InterPro" id="IPR052557">
    <property type="entry name" value="CAP/Cytokinesis_protein"/>
</dbReference>
<dbReference type="SMART" id="SM00460">
    <property type="entry name" value="TGc"/>
    <property type="match status" value="1"/>
</dbReference>
<dbReference type="PANTHER" id="PTHR46333">
    <property type="entry name" value="CYTOKINESIS PROTEIN 3"/>
    <property type="match status" value="1"/>
</dbReference>
<sequence length="520" mass="59210">MPFTARKIADMFYPQQVLPKASIPALVKEVLLYSQTDLEKIRAIWIWICHHIEYDVKGYHSKDLKGKTPEEALMTGKAVCSGYSGLFCEMCSIAGIKCTAIGGYSKGYNYEIGKTFKGDPDHDWNAVYLEGKWHLLDTTWGAGHVNENCSKFTFKYVEFYFFTHPTLFINNHFPMDENWQLISPRISIKAFENMVFRTGEFFNIGLTYIHPDVQVVNTVNGRAIINMGGNSPTLFMYNLDGRKDCALINLTTYGMKLEVLPPKVGEYKLKIYAKLLNTDEKMYSFICAYMIKCNEVDDSFKMPKAVHNPLGPSWYTEIKGIIEPSHPEPLIYCSDGQCSIKFFLDKELSFTSKLTCDELDIPDDVMRNHVFKTQKDNSVEFKIQLPSSGLYVFTIFSKEKSSRSSTFSHLCEYLISCTNEDVHLATFPKVYTSWTEECELFEPLSGILPPNTVVAFKFKIPHVKKVQVYGKEGCPLTLSSDGYWEGTCNTLDAKNLNIGVSEKISDTKYTFALQYDVASK</sequence>
<protein>
    <submittedName>
        <fullName evidence="2">Kyphoscoliosis peptidase</fullName>
    </submittedName>
</protein>
<dbReference type="Proteomes" id="UP000314986">
    <property type="component" value="Unassembled WGS sequence"/>
</dbReference>
<name>A0A4W3IC01_CALMI</name>
<dbReference type="Gene3D" id="3.10.620.30">
    <property type="match status" value="1"/>
</dbReference>
<dbReference type="GO" id="GO:0005737">
    <property type="term" value="C:cytoplasm"/>
    <property type="evidence" value="ECO:0007669"/>
    <property type="project" value="TreeGrafter"/>
</dbReference>